<dbReference type="GO" id="GO:0015227">
    <property type="term" value="F:O-acyl-L-carnitine transmembrane transporter activity"/>
    <property type="evidence" value="ECO:0007669"/>
    <property type="project" value="TreeGrafter"/>
</dbReference>
<dbReference type="GO" id="GO:1902603">
    <property type="term" value="P:carnitine transmembrane transport"/>
    <property type="evidence" value="ECO:0007669"/>
    <property type="project" value="TreeGrafter"/>
</dbReference>
<proteinExistence type="inferred from homology"/>
<accession>A0AAN0I8D8</accession>
<dbReference type="InterPro" id="IPR018108">
    <property type="entry name" value="MCP_transmembrane"/>
</dbReference>
<feature type="transmembrane region" description="Helical" evidence="11">
    <location>
        <begin position="115"/>
        <end position="136"/>
    </location>
</feature>
<reference evidence="12" key="2">
    <citation type="submission" date="2024-06" db="UniProtKB">
        <authorList>
            <consortium name="EnsemblMetazoa"/>
        </authorList>
    </citation>
    <scope>IDENTIFICATION</scope>
</reference>
<sequence>MAAQEGGESTVKKRPSGIKNFIAGGVGGVCVVLVGHPLDTIKVRLQTMPPPQPGEAPLFKGTFDCAYKTFKFEGVRGLYRGMLAPLVGVTPMFAISFWGYGIGQKIQQKSPEDQLTILQHFNAGMVAGLFTTTIMAPGERIKCLMQIQQASKAEAKYASSFDCGRQLFREGGIRSLYRGTMATILRDVPGSAAYFGVYQWILRSLTPTDGSTSLSPSRILFAGGMAGVANWIIAIPPDVLKSRYQIAPTGKYPNGIRSVFKEMMQNEGITSLYKGVGPAMIRAFPANAACFLGYEVAIKVLDRLMPNM</sequence>
<evidence type="ECO:0000256" key="9">
    <source>
        <dbReference type="PROSITE-ProRule" id="PRU00282"/>
    </source>
</evidence>
<dbReference type="PANTHER" id="PTHR45624:SF4">
    <property type="entry name" value="CONGESTED-LIKE TRACHEA PROTEIN-RELATED"/>
    <property type="match status" value="1"/>
</dbReference>
<keyword evidence="6 11" id="KW-1133">Transmembrane helix</keyword>
<evidence type="ECO:0008006" key="14">
    <source>
        <dbReference type="Google" id="ProtNLM"/>
    </source>
</evidence>
<name>A0AAN0I8D8_AMPQE</name>
<feature type="repeat" description="Solcar" evidence="9">
    <location>
        <begin position="115"/>
        <end position="204"/>
    </location>
</feature>
<dbReference type="PROSITE" id="PS50920">
    <property type="entry name" value="SOLCAR"/>
    <property type="match status" value="3"/>
</dbReference>
<evidence type="ECO:0000313" key="13">
    <source>
        <dbReference type="Proteomes" id="UP000007879"/>
    </source>
</evidence>
<reference evidence="13" key="1">
    <citation type="journal article" date="2010" name="Nature">
        <title>The Amphimedon queenslandica genome and the evolution of animal complexity.</title>
        <authorList>
            <person name="Srivastava M."/>
            <person name="Simakov O."/>
            <person name="Chapman J."/>
            <person name="Fahey B."/>
            <person name="Gauthier M.E."/>
            <person name="Mitros T."/>
            <person name="Richards G.S."/>
            <person name="Conaco C."/>
            <person name="Dacre M."/>
            <person name="Hellsten U."/>
            <person name="Larroux C."/>
            <person name="Putnam N.H."/>
            <person name="Stanke M."/>
            <person name="Adamska M."/>
            <person name="Darling A."/>
            <person name="Degnan S.M."/>
            <person name="Oakley T.H."/>
            <person name="Plachetzki D.C."/>
            <person name="Zhai Y."/>
            <person name="Adamski M."/>
            <person name="Calcino A."/>
            <person name="Cummins S.F."/>
            <person name="Goodstein D.M."/>
            <person name="Harris C."/>
            <person name="Jackson D.J."/>
            <person name="Leys S.P."/>
            <person name="Shu S."/>
            <person name="Woodcroft B.J."/>
            <person name="Vervoort M."/>
            <person name="Kosik K.S."/>
            <person name="Manning G."/>
            <person name="Degnan B.M."/>
            <person name="Rokhsar D.S."/>
        </authorList>
    </citation>
    <scope>NUCLEOTIDE SEQUENCE [LARGE SCALE GENOMIC DNA]</scope>
</reference>
<feature type="transmembrane region" description="Helical" evidence="11">
    <location>
        <begin position="21"/>
        <end position="38"/>
    </location>
</feature>
<dbReference type="PRINTS" id="PR00926">
    <property type="entry name" value="MITOCARRIER"/>
</dbReference>
<keyword evidence="7" id="KW-0496">Mitochondrion</keyword>
<dbReference type="Pfam" id="PF00153">
    <property type="entry name" value="Mito_carr"/>
    <property type="match status" value="3"/>
</dbReference>
<evidence type="ECO:0000256" key="3">
    <source>
        <dbReference type="ARBA" id="ARBA00022448"/>
    </source>
</evidence>
<dbReference type="KEGG" id="aqu:100633493"/>
<dbReference type="GO" id="GO:0006839">
    <property type="term" value="P:mitochondrial transport"/>
    <property type="evidence" value="ECO:0007669"/>
    <property type="project" value="TreeGrafter"/>
</dbReference>
<evidence type="ECO:0000313" key="12">
    <source>
        <dbReference type="EnsemblMetazoa" id="XP_003382431.1"/>
    </source>
</evidence>
<keyword evidence="4 9" id="KW-0812">Transmembrane</keyword>
<evidence type="ECO:0000256" key="5">
    <source>
        <dbReference type="ARBA" id="ARBA00022737"/>
    </source>
</evidence>
<dbReference type="SUPFAM" id="SSF103506">
    <property type="entry name" value="Mitochondrial carrier"/>
    <property type="match status" value="1"/>
</dbReference>
<feature type="repeat" description="Solcar" evidence="9">
    <location>
        <begin position="15"/>
        <end position="106"/>
    </location>
</feature>
<keyword evidence="3 10" id="KW-0813">Transport</keyword>
<evidence type="ECO:0000256" key="10">
    <source>
        <dbReference type="RuleBase" id="RU000488"/>
    </source>
</evidence>
<dbReference type="InterPro" id="IPR050567">
    <property type="entry name" value="Mitochondrial_Carrier"/>
</dbReference>
<keyword evidence="8 9" id="KW-0472">Membrane</keyword>
<comment type="subcellular location">
    <subcellularLocation>
        <location evidence="1">Mitochondrion membrane</location>
        <topology evidence="1">Multi-pass membrane protein</topology>
    </subcellularLocation>
</comment>
<dbReference type="Gene3D" id="1.50.40.10">
    <property type="entry name" value="Mitochondrial carrier domain"/>
    <property type="match status" value="2"/>
</dbReference>
<dbReference type="GO" id="GO:0031966">
    <property type="term" value="C:mitochondrial membrane"/>
    <property type="evidence" value="ECO:0007669"/>
    <property type="project" value="UniProtKB-SubCell"/>
</dbReference>
<evidence type="ECO:0000256" key="8">
    <source>
        <dbReference type="ARBA" id="ARBA00023136"/>
    </source>
</evidence>
<dbReference type="PANTHER" id="PTHR45624">
    <property type="entry name" value="MITOCHONDRIAL BASIC AMINO ACIDS TRANSPORTER-RELATED"/>
    <property type="match status" value="1"/>
</dbReference>
<organism evidence="12 13">
    <name type="scientific">Amphimedon queenslandica</name>
    <name type="common">Sponge</name>
    <dbReference type="NCBI Taxonomy" id="400682"/>
    <lineage>
        <taxon>Eukaryota</taxon>
        <taxon>Metazoa</taxon>
        <taxon>Porifera</taxon>
        <taxon>Demospongiae</taxon>
        <taxon>Heteroscleromorpha</taxon>
        <taxon>Haplosclerida</taxon>
        <taxon>Niphatidae</taxon>
        <taxon>Amphimedon</taxon>
    </lineage>
</organism>
<keyword evidence="13" id="KW-1185">Reference proteome</keyword>
<evidence type="ECO:0000256" key="7">
    <source>
        <dbReference type="ARBA" id="ARBA00023128"/>
    </source>
</evidence>
<evidence type="ECO:0000256" key="1">
    <source>
        <dbReference type="ARBA" id="ARBA00004225"/>
    </source>
</evidence>
<dbReference type="AlphaFoldDB" id="A0AAN0I8D8"/>
<dbReference type="GeneID" id="100633493"/>
<evidence type="ECO:0000256" key="11">
    <source>
        <dbReference type="SAM" id="Phobius"/>
    </source>
</evidence>
<dbReference type="InterPro" id="IPR023395">
    <property type="entry name" value="MCP_dom_sf"/>
</dbReference>
<comment type="similarity">
    <text evidence="2 10">Belongs to the mitochondrial carrier (TC 2.A.29) family.</text>
</comment>
<keyword evidence="5" id="KW-0677">Repeat</keyword>
<feature type="repeat" description="Solcar" evidence="9">
    <location>
        <begin position="214"/>
        <end position="300"/>
    </location>
</feature>
<dbReference type="EnsemblMetazoa" id="XM_003382383.3">
    <property type="protein sequence ID" value="XP_003382431.1"/>
    <property type="gene ID" value="LOC100633493"/>
</dbReference>
<evidence type="ECO:0000256" key="2">
    <source>
        <dbReference type="ARBA" id="ARBA00006375"/>
    </source>
</evidence>
<dbReference type="RefSeq" id="XP_003382431.1">
    <property type="nucleotide sequence ID" value="XM_003382383.3"/>
</dbReference>
<dbReference type="InterPro" id="IPR002067">
    <property type="entry name" value="MCP"/>
</dbReference>
<evidence type="ECO:0000256" key="4">
    <source>
        <dbReference type="ARBA" id="ARBA00022692"/>
    </source>
</evidence>
<dbReference type="Proteomes" id="UP000007879">
    <property type="component" value="Unassembled WGS sequence"/>
</dbReference>
<feature type="transmembrane region" description="Helical" evidence="11">
    <location>
        <begin position="82"/>
        <end position="103"/>
    </location>
</feature>
<evidence type="ECO:0000256" key="6">
    <source>
        <dbReference type="ARBA" id="ARBA00022989"/>
    </source>
</evidence>
<protein>
    <recommendedName>
        <fullName evidence="14">Mitochondrial carnitine/acylcarnitine carrier protein</fullName>
    </recommendedName>
</protein>